<reference evidence="4" key="1">
    <citation type="submission" date="2016-10" db="EMBL/GenBank/DDBJ databases">
        <authorList>
            <person name="Varghese N."/>
            <person name="Submissions S."/>
        </authorList>
    </citation>
    <scope>NUCLEOTIDE SEQUENCE [LARGE SCALE GENOMIC DNA]</scope>
    <source>
        <strain evidence="4">DSM 14807</strain>
    </source>
</reference>
<gene>
    <name evidence="3" type="ORF">SAMN05660895_0099</name>
</gene>
<dbReference type="AlphaFoldDB" id="A0A1I7MYG8"/>
<protein>
    <submittedName>
        <fullName evidence="3">Glycosyltransferase involved in cell wall bisynthesis</fullName>
    </submittedName>
</protein>
<dbReference type="GO" id="GO:0016757">
    <property type="term" value="F:glycosyltransferase activity"/>
    <property type="evidence" value="ECO:0007669"/>
    <property type="project" value="InterPro"/>
</dbReference>
<dbReference type="RefSeq" id="WP_092456207.1">
    <property type="nucleotide sequence ID" value="NZ_FPCJ01000001.1"/>
</dbReference>
<dbReference type="InterPro" id="IPR001296">
    <property type="entry name" value="Glyco_trans_1"/>
</dbReference>
<dbReference type="Gene3D" id="3.40.50.2000">
    <property type="entry name" value="Glycogen Phosphorylase B"/>
    <property type="match status" value="2"/>
</dbReference>
<dbReference type="Pfam" id="PF00534">
    <property type="entry name" value="Glycos_transf_1"/>
    <property type="match status" value="1"/>
</dbReference>
<feature type="domain" description="Glycosyltransferase subfamily 4-like N-terminal" evidence="2">
    <location>
        <begin position="13"/>
        <end position="174"/>
    </location>
</feature>
<dbReference type="InterPro" id="IPR028098">
    <property type="entry name" value="Glyco_trans_4-like_N"/>
</dbReference>
<evidence type="ECO:0000313" key="4">
    <source>
        <dbReference type="Proteomes" id="UP000199537"/>
    </source>
</evidence>
<dbReference type="CDD" id="cd03807">
    <property type="entry name" value="GT4_WbnK-like"/>
    <property type="match status" value="1"/>
</dbReference>
<dbReference type="STRING" id="1393122.SAMN05660895_0099"/>
<dbReference type="SUPFAM" id="SSF53756">
    <property type="entry name" value="UDP-Glycosyltransferase/glycogen phosphorylase"/>
    <property type="match status" value="1"/>
</dbReference>
<accession>A0A1I7MYG8</accession>
<keyword evidence="4" id="KW-1185">Reference proteome</keyword>
<dbReference type="PANTHER" id="PTHR12526:SF627">
    <property type="entry name" value="D-RHAMNOSYLTRANSFERASE WBPZ"/>
    <property type="match status" value="1"/>
</dbReference>
<evidence type="ECO:0000313" key="3">
    <source>
        <dbReference type="EMBL" id="SFV27385.1"/>
    </source>
</evidence>
<name>A0A1I7MYG8_9BACT</name>
<feature type="domain" description="Glycosyl transferase family 1" evidence="1">
    <location>
        <begin position="196"/>
        <end position="343"/>
    </location>
</feature>
<dbReference type="EMBL" id="FPCJ01000001">
    <property type="protein sequence ID" value="SFV27385.1"/>
    <property type="molecule type" value="Genomic_DNA"/>
</dbReference>
<keyword evidence="3" id="KW-0808">Transferase</keyword>
<evidence type="ECO:0000259" key="2">
    <source>
        <dbReference type="Pfam" id="PF13439"/>
    </source>
</evidence>
<proteinExistence type="predicted"/>
<evidence type="ECO:0000259" key="1">
    <source>
        <dbReference type="Pfam" id="PF00534"/>
    </source>
</evidence>
<organism evidence="3 4">
    <name type="scientific">Thermoflavifilum thermophilum</name>
    <dbReference type="NCBI Taxonomy" id="1393122"/>
    <lineage>
        <taxon>Bacteria</taxon>
        <taxon>Pseudomonadati</taxon>
        <taxon>Bacteroidota</taxon>
        <taxon>Chitinophagia</taxon>
        <taxon>Chitinophagales</taxon>
        <taxon>Chitinophagaceae</taxon>
        <taxon>Thermoflavifilum</taxon>
    </lineage>
</organism>
<dbReference type="Pfam" id="PF13439">
    <property type="entry name" value="Glyco_transf_4"/>
    <property type="match status" value="1"/>
</dbReference>
<dbReference type="Proteomes" id="UP000199537">
    <property type="component" value="Unassembled WGS sequence"/>
</dbReference>
<dbReference type="OrthoDB" id="7560678at2"/>
<sequence length="372" mass="42413">MRILHIITGLDDGGSENVLYRLCKSDSLDQHYVISLTGSGKYNEMLKQIGVQVYTLQLNSIFTFFFDFIRLTYIIHKLKPDVIQCWMYHANVIGGAVARLLGYKSVFWSIRNSGKNFCVFHFFTKLTIKIGALFSSFIPYRIITCSLAAIDPHVSIGYERRKFVFIPNGYDITRFQVSNVQVKQYKAIYSRGSFFPILGMVARLDPSKDHENLIQALFLLKKENIQFKTLLIGNGLSNENHFIVNLIDQFHLRGDVILLGPQSDISLWMQVMDIHVLSSSAEAFPNVLAEAMLSGTPCVATDVGDAKFIVGDTGWVVPPKNPSALAEAIMVAIEEWKDPQKWSLRRESARKRIMDNYTIDKMITSYRRIWMS</sequence>
<dbReference type="PANTHER" id="PTHR12526">
    <property type="entry name" value="GLYCOSYLTRANSFERASE"/>
    <property type="match status" value="1"/>
</dbReference>